<name>A0A511QF86_9VIBR</name>
<feature type="domain" description="TerD" evidence="2">
    <location>
        <begin position="1"/>
        <end position="187"/>
    </location>
</feature>
<dbReference type="OrthoDB" id="570928at2"/>
<dbReference type="InterPro" id="IPR051324">
    <property type="entry name" value="Stress/Tellurium_Resist"/>
</dbReference>
<dbReference type="PANTHER" id="PTHR32097:SF17">
    <property type="entry name" value="CAMP-BINDING PROTEIN 1-RELATED"/>
    <property type="match status" value="1"/>
</dbReference>
<dbReference type="Gene3D" id="2.60.60.30">
    <property type="entry name" value="sav2460 like domains"/>
    <property type="match status" value="1"/>
</dbReference>
<dbReference type="EMBL" id="BJXJ01000009">
    <property type="protein sequence ID" value="GEM75122.1"/>
    <property type="molecule type" value="Genomic_DNA"/>
</dbReference>
<comment type="caution">
    <text evidence="3">The sequence shown here is derived from an EMBL/GenBank/DDBJ whole genome shotgun (WGS) entry which is preliminary data.</text>
</comment>
<dbReference type="GO" id="GO:0046690">
    <property type="term" value="P:response to tellurium ion"/>
    <property type="evidence" value="ECO:0007669"/>
    <property type="project" value="UniProtKB-KW"/>
</dbReference>
<keyword evidence="4" id="KW-1185">Reference proteome</keyword>
<protein>
    <submittedName>
        <fullName evidence="3">Chemical-damaging agent resistance protein C</fullName>
    </submittedName>
</protein>
<organism evidence="3 4">
    <name type="scientific">Vibrio sagamiensis NBRC 104589</name>
    <dbReference type="NCBI Taxonomy" id="1219064"/>
    <lineage>
        <taxon>Bacteria</taxon>
        <taxon>Pseudomonadati</taxon>
        <taxon>Pseudomonadota</taxon>
        <taxon>Gammaproteobacteria</taxon>
        <taxon>Vibrionales</taxon>
        <taxon>Vibrionaceae</taxon>
        <taxon>Vibrio</taxon>
    </lineage>
</organism>
<gene>
    <name evidence="3" type="ORF">VSA01S_12340</name>
</gene>
<dbReference type="Proteomes" id="UP000321922">
    <property type="component" value="Unassembled WGS sequence"/>
</dbReference>
<reference evidence="3 4" key="1">
    <citation type="submission" date="2019-07" db="EMBL/GenBank/DDBJ databases">
        <title>Whole genome shotgun sequence of Vibrio sagamiensis NBRC 104589.</title>
        <authorList>
            <person name="Hosoyama A."/>
            <person name="Uohara A."/>
            <person name="Ohji S."/>
            <person name="Ichikawa N."/>
        </authorList>
    </citation>
    <scope>NUCLEOTIDE SEQUENCE [LARGE SCALE GENOMIC DNA]</scope>
    <source>
        <strain evidence="3 4">NBRC 104589</strain>
    </source>
</reference>
<sequence length="188" mass="20694">MAINLDKGNTINLNKAEPALSKLKLGLGWDLLNSEPPMDIDCCVFICKHDAQEQPKLLSDSHFIFYNNLKCPQNAVIHHGDNRTGAGEGDDEVIIIDLPSIDPRAQELSIFVTIHNDNRGFSHVQNSYIKLYNEMTGGLIAEYKLGQEFANESAVQVGSLVKNGHDWEFHAVGAGYQLGLGDIVAGYQ</sequence>
<evidence type="ECO:0000259" key="2">
    <source>
        <dbReference type="Pfam" id="PF02342"/>
    </source>
</evidence>
<dbReference type="PANTHER" id="PTHR32097">
    <property type="entry name" value="CAMP-BINDING PROTEIN 1-RELATED"/>
    <property type="match status" value="1"/>
</dbReference>
<dbReference type="RefSeq" id="WP_039981974.1">
    <property type="nucleotide sequence ID" value="NZ_BAOJ01000087.1"/>
</dbReference>
<proteinExistence type="predicted"/>
<evidence type="ECO:0000256" key="1">
    <source>
        <dbReference type="ARBA" id="ARBA00022686"/>
    </source>
</evidence>
<dbReference type="InterPro" id="IPR003325">
    <property type="entry name" value="TerD"/>
</dbReference>
<evidence type="ECO:0000313" key="4">
    <source>
        <dbReference type="Proteomes" id="UP000321922"/>
    </source>
</evidence>
<accession>A0A511QF86</accession>
<keyword evidence="1" id="KW-0778">Tellurium resistance</keyword>
<dbReference type="Pfam" id="PF02342">
    <property type="entry name" value="TerD"/>
    <property type="match status" value="1"/>
</dbReference>
<dbReference type="AlphaFoldDB" id="A0A511QF86"/>
<dbReference type="CDD" id="cd06974">
    <property type="entry name" value="TerD_like"/>
    <property type="match status" value="1"/>
</dbReference>
<evidence type="ECO:0000313" key="3">
    <source>
        <dbReference type="EMBL" id="GEM75122.1"/>
    </source>
</evidence>